<evidence type="ECO:0000313" key="3">
    <source>
        <dbReference type="Proteomes" id="UP000198636"/>
    </source>
</evidence>
<keyword evidence="1" id="KW-0175">Coiled coil</keyword>
<proteinExistence type="predicted"/>
<name>A0A1G5JIY3_9FIRM</name>
<dbReference type="RefSeq" id="WP_091545022.1">
    <property type="nucleotide sequence ID" value="NZ_FMUS01000019.1"/>
</dbReference>
<organism evidence="2 3">
    <name type="scientific">Alkaliphilus peptidifermentans DSM 18978</name>
    <dbReference type="NCBI Taxonomy" id="1120976"/>
    <lineage>
        <taxon>Bacteria</taxon>
        <taxon>Bacillati</taxon>
        <taxon>Bacillota</taxon>
        <taxon>Clostridia</taxon>
        <taxon>Peptostreptococcales</taxon>
        <taxon>Natronincolaceae</taxon>
        <taxon>Alkaliphilus</taxon>
    </lineage>
</organism>
<dbReference type="EMBL" id="FMUS01000019">
    <property type="protein sequence ID" value="SCY87719.1"/>
    <property type="molecule type" value="Genomic_DNA"/>
</dbReference>
<feature type="coiled-coil region" evidence="1">
    <location>
        <begin position="100"/>
        <end position="162"/>
    </location>
</feature>
<protein>
    <submittedName>
        <fullName evidence="2">Uncharacterized protein</fullName>
    </submittedName>
</protein>
<evidence type="ECO:0000313" key="2">
    <source>
        <dbReference type="EMBL" id="SCY87719.1"/>
    </source>
</evidence>
<gene>
    <name evidence="2" type="ORF">SAMN03080606_02864</name>
</gene>
<reference evidence="2 3" key="1">
    <citation type="submission" date="2016-10" db="EMBL/GenBank/DDBJ databases">
        <authorList>
            <person name="de Groot N.N."/>
        </authorList>
    </citation>
    <scope>NUCLEOTIDE SEQUENCE [LARGE SCALE GENOMIC DNA]</scope>
    <source>
        <strain evidence="2 3">DSM 18978</strain>
    </source>
</reference>
<evidence type="ECO:0000256" key="1">
    <source>
        <dbReference type="SAM" id="Coils"/>
    </source>
</evidence>
<accession>A0A1G5JIY3</accession>
<dbReference type="STRING" id="1120976.SAMN03080606_02864"/>
<dbReference type="AlphaFoldDB" id="A0A1G5JIY3"/>
<sequence length="162" mass="18655">MKENTISTIRDACNQLVYTWRRSYNKSIEKNKAIPKPLSIPIIAKKAGIAPKTIYTNSDYKSIALTAIAKTQVNDHIEYLDIHNVNYTQSEVKSMIIDIMKKNETKLKNLENLLVKKVSEMEKLRKENESLEEMNSVYLLKIVELESENAILKGQIDLLNKQ</sequence>
<dbReference type="Proteomes" id="UP000198636">
    <property type="component" value="Unassembled WGS sequence"/>
</dbReference>
<keyword evidence="3" id="KW-1185">Reference proteome</keyword>